<dbReference type="PRINTS" id="PR00723">
    <property type="entry name" value="SUBTILISIN"/>
</dbReference>
<dbReference type="Proteomes" id="UP000800093">
    <property type="component" value="Unassembled WGS sequence"/>
</dbReference>
<dbReference type="AlphaFoldDB" id="A0A9P4NBA4"/>
<evidence type="ECO:0000256" key="2">
    <source>
        <dbReference type="ARBA" id="ARBA00022670"/>
    </source>
</evidence>
<feature type="active site" description="Charge relay system" evidence="5">
    <location>
        <position position="252"/>
    </location>
</feature>
<dbReference type="EMBL" id="ML986581">
    <property type="protein sequence ID" value="KAF2269960.1"/>
    <property type="molecule type" value="Genomic_DNA"/>
</dbReference>
<dbReference type="InterPro" id="IPR051048">
    <property type="entry name" value="Peptidase_S8/S53_subtilisin"/>
</dbReference>
<evidence type="ECO:0000256" key="5">
    <source>
        <dbReference type="PROSITE-ProRule" id="PRU01240"/>
    </source>
</evidence>
<proteinExistence type="inferred from homology"/>
<feature type="active site" description="Charge relay system" evidence="5">
    <location>
        <position position="488"/>
    </location>
</feature>
<dbReference type="GO" id="GO:0006508">
    <property type="term" value="P:proteolysis"/>
    <property type="evidence" value="ECO:0007669"/>
    <property type="project" value="UniProtKB-KW"/>
</dbReference>
<dbReference type="GO" id="GO:0004252">
    <property type="term" value="F:serine-type endopeptidase activity"/>
    <property type="evidence" value="ECO:0007669"/>
    <property type="project" value="UniProtKB-UniRule"/>
</dbReference>
<dbReference type="CDD" id="cd04842">
    <property type="entry name" value="Peptidases_S8_Kp43_protease"/>
    <property type="match status" value="1"/>
</dbReference>
<keyword evidence="4 5" id="KW-0720">Serine protease</keyword>
<name>A0A9P4NBA4_9PLEO</name>
<evidence type="ECO:0000313" key="7">
    <source>
        <dbReference type="EMBL" id="KAF2269960.1"/>
    </source>
</evidence>
<dbReference type="PANTHER" id="PTHR43399:SF4">
    <property type="entry name" value="CELL WALL-ASSOCIATED PROTEASE"/>
    <property type="match status" value="1"/>
</dbReference>
<sequence>MEGLEIGLNGNLVDAETQQEGGRFFAADASSSNYILLQCKDVLTLEQKEELKRLHVTLLSYPAYNTYYCRYEPTELDEIRALPYINYANIYRPEFVTEAGLKDKLENSDEGHQPPEEKRYEVYISLHEDHRNRLEQIRQKIIQVLGIDPELVNADAFILRAKLQSHEIARVAGIDEVQRIEEIPRLALSNNHARVDLNLEYIIGAANSRLVVGGGLGQIIAIADTGVDDQHEALRGRVRVIEGSRNTDARGHGTHVAASAIGSGNSLEFGPIQGTAPFATVLSHVIVDNAGNITWSPLMFQRAYNREYGARIHSNSYNVSHAGIFQQRQYDGLAQDCDRMAICLPQLVILFSAGNSAPFKNVTSDGEIESQAAAKNVITVGACESTRPMTRNPLTYDYYVAVPIPGYLALNLAGNRDQMALFSSRGPTKNTNGGPDDRRIKPDVVAPGTVIYSAKSSQLDLTLPNILPGAIEAGVPNDGRWSYMNGTSMSTPLVAGCCATIRGRIALQCHNLARIPSVLVKAILINGTKWMVGTNQDSQGFGRVNLAKSMVCFSNHLGCGFWPKQESDFARMQMIQGQELKIRVPLPTANPYPDGITPRFSLTVTMCYLDYPDQSGLVDHLSLKVLQKTRLPDGTFPERYGNKLPGEPADNRNNVQKVIWDGISAPAPFQHPDPFRIYVRVERLARDAQFLHHFALAWHVEEMSRGDAQFDFWNERMPSTDARNRFMRKD</sequence>
<comment type="similarity">
    <text evidence="1 5">Belongs to the peptidase S8 family.</text>
</comment>
<feature type="domain" description="Peptidase S8/S53" evidence="6">
    <location>
        <begin position="217"/>
        <end position="528"/>
    </location>
</feature>
<dbReference type="PROSITE" id="PS00138">
    <property type="entry name" value="SUBTILASE_SER"/>
    <property type="match status" value="1"/>
</dbReference>
<dbReference type="Gene3D" id="3.40.50.200">
    <property type="entry name" value="Peptidase S8/S53 domain"/>
    <property type="match status" value="1"/>
</dbReference>
<evidence type="ECO:0000256" key="3">
    <source>
        <dbReference type="ARBA" id="ARBA00022801"/>
    </source>
</evidence>
<dbReference type="InterPro" id="IPR034058">
    <property type="entry name" value="TagA/B/C/D_pept_dom"/>
</dbReference>
<feature type="active site" description="Charge relay system" evidence="5">
    <location>
        <position position="224"/>
    </location>
</feature>
<accession>A0A9P4NBA4</accession>
<keyword evidence="3 5" id="KW-0378">Hydrolase</keyword>
<keyword evidence="2 5" id="KW-0645">Protease</keyword>
<dbReference type="InterPro" id="IPR000209">
    <property type="entry name" value="Peptidase_S8/S53_dom"/>
</dbReference>
<dbReference type="InterPro" id="IPR023828">
    <property type="entry name" value="Peptidase_S8_Ser-AS"/>
</dbReference>
<dbReference type="Pfam" id="PF00082">
    <property type="entry name" value="Peptidase_S8"/>
    <property type="match status" value="1"/>
</dbReference>
<dbReference type="PROSITE" id="PS51892">
    <property type="entry name" value="SUBTILASE"/>
    <property type="match status" value="1"/>
</dbReference>
<comment type="caution">
    <text evidence="7">The sequence shown here is derived from an EMBL/GenBank/DDBJ whole genome shotgun (WGS) entry which is preliminary data.</text>
</comment>
<dbReference type="InterPro" id="IPR036852">
    <property type="entry name" value="Peptidase_S8/S53_dom_sf"/>
</dbReference>
<gene>
    <name evidence="7" type="ORF">CC78DRAFT_574850</name>
</gene>
<protein>
    <submittedName>
        <fullName evidence="7">Subtilisin-like protein</fullName>
    </submittedName>
</protein>
<organism evidence="7 8">
    <name type="scientific">Lojkania enalia</name>
    <dbReference type="NCBI Taxonomy" id="147567"/>
    <lineage>
        <taxon>Eukaryota</taxon>
        <taxon>Fungi</taxon>
        <taxon>Dikarya</taxon>
        <taxon>Ascomycota</taxon>
        <taxon>Pezizomycotina</taxon>
        <taxon>Dothideomycetes</taxon>
        <taxon>Pleosporomycetidae</taxon>
        <taxon>Pleosporales</taxon>
        <taxon>Pleosporales incertae sedis</taxon>
        <taxon>Lojkania</taxon>
    </lineage>
</organism>
<evidence type="ECO:0000256" key="1">
    <source>
        <dbReference type="ARBA" id="ARBA00011073"/>
    </source>
</evidence>
<dbReference type="OrthoDB" id="10256524at2759"/>
<evidence type="ECO:0000313" key="8">
    <source>
        <dbReference type="Proteomes" id="UP000800093"/>
    </source>
</evidence>
<dbReference type="SUPFAM" id="SSF52743">
    <property type="entry name" value="Subtilisin-like"/>
    <property type="match status" value="1"/>
</dbReference>
<keyword evidence="8" id="KW-1185">Reference proteome</keyword>
<reference evidence="8" key="1">
    <citation type="journal article" date="2020" name="Stud. Mycol.">
        <title>101 Dothideomycetes genomes: A test case for predicting lifestyles and emergence of pathogens.</title>
        <authorList>
            <person name="Haridas S."/>
            <person name="Albert R."/>
            <person name="Binder M."/>
            <person name="Bloem J."/>
            <person name="LaButti K."/>
            <person name="Salamov A."/>
            <person name="Andreopoulos B."/>
            <person name="Baker S."/>
            <person name="Barry K."/>
            <person name="Bills G."/>
            <person name="Bluhm B."/>
            <person name="Cannon C."/>
            <person name="Castanera R."/>
            <person name="Culley D."/>
            <person name="Daum C."/>
            <person name="Ezra D."/>
            <person name="Gonzalez J."/>
            <person name="Henrissat B."/>
            <person name="Kuo A."/>
            <person name="Liang C."/>
            <person name="Lipzen A."/>
            <person name="Lutzoni F."/>
            <person name="Magnuson J."/>
            <person name="Mondo S."/>
            <person name="Nolan M."/>
            <person name="Ohm R."/>
            <person name="Pangilinan J."/>
            <person name="Park H.-J."/>
            <person name="Ramirez L."/>
            <person name="Alfaro M."/>
            <person name="Sun H."/>
            <person name="Tritt A."/>
            <person name="Yoshinaga Y."/>
            <person name="Zwiers L.-H."/>
            <person name="Turgeon B."/>
            <person name="Goodwin S."/>
            <person name="Spatafora J."/>
            <person name="Crous P."/>
            <person name="Grigoriev I."/>
        </authorList>
    </citation>
    <scope>NUCLEOTIDE SEQUENCE [LARGE SCALE GENOMIC DNA]</scope>
    <source>
        <strain evidence="8">CBS 304.66</strain>
    </source>
</reference>
<evidence type="ECO:0000256" key="4">
    <source>
        <dbReference type="ARBA" id="ARBA00022825"/>
    </source>
</evidence>
<dbReference type="PANTHER" id="PTHR43399">
    <property type="entry name" value="SUBTILISIN-RELATED"/>
    <property type="match status" value="1"/>
</dbReference>
<evidence type="ECO:0000259" key="6">
    <source>
        <dbReference type="Pfam" id="PF00082"/>
    </source>
</evidence>
<dbReference type="InterPro" id="IPR015500">
    <property type="entry name" value="Peptidase_S8_subtilisin-rel"/>
</dbReference>